<reference evidence="2" key="1">
    <citation type="journal article" date="2019" name="Int. J. Syst. Evol. Microbiol.">
        <title>The Global Catalogue of Microorganisms (GCM) 10K type strain sequencing project: providing services to taxonomists for standard genome sequencing and annotation.</title>
        <authorList>
            <consortium name="The Broad Institute Genomics Platform"/>
            <consortium name="The Broad Institute Genome Sequencing Center for Infectious Disease"/>
            <person name="Wu L."/>
            <person name="Ma J."/>
        </authorList>
    </citation>
    <scope>NUCLEOTIDE SEQUENCE [LARGE SCALE GENOMIC DNA]</scope>
    <source>
        <strain evidence="2">JCM 18424</strain>
    </source>
</reference>
<protein>
    <recommendedName>
        <fullName evidence="3">EF-hand domain-containing protein</fullName>
    </recommendedName>
</protein>
<name>A0ABP9MUI7_9GAMM</name>
<organism evidence="1 2">
    <name type="scientific">Wohlfahrtiimonas larvae</name>
    <dbReference type="NCBI Taxonomy" id="1157986"/>
    <lineage>
        <taxon>Bacteria</taxon>
        <taxon>Pseudomonadati</taxon>
        <taxon>Pseudomonadota</taxon>
        <taxon>Gammaproteobacteria</taxon>
        <taxon>Cardiobacteriales</taxon>
        <taxon>Ignatzschineriaceae</taxon>
        <taxon>Wohlfahrtiimonas</taxon>
    </lineage>
</organism>
<dbReference type="EMBL" id="BAABKE010000004">
    <property type="protein sequence ID" value="GAA5099949.1"/>
    <property type="molecule type" value="Genomic_DNA"/>
</dbReference>
<evidence type="ECO:0008006" key="3">
    <source>
        <dbReference type="Google" id="ProtNLM"/>
    </source>
</evidence>
<evidence type="ECO:0000313" key="2">
    <source>
        <dbReference type="Proteomes" id="UP001500631"/>
    </source>
</evidence>
<dbReference type="Proteomes" id="UP001500631">
    <property type="component" value="Unassembled WGS sequence"/>
</dbReference>
<sequence>MIIGQINMLSQVETITIDGVNFSFVQVKDILDQLPENSWLAAKSDEFLEHSIFFHEGDVELPFIRLGELPSWSLGYFIIGDVKVGRIIEASDDMAMGLIVDGNLTADHIRAGGNEIYVSGDLQVNGLFFGKYNHGSLRVEGESFANAFISDDYSGWIDNHHWAMTDDECFDDEQISDEEYHEACVEILEAIRPEFLLEQEEVDEPFLWAQLLNYYELEKAMKHNAPILQDSFIEEHQIQFLAEPQEYQAIALPTDFVVNTVANIHNELSTTEVEALAKTMTGLTHSHIFVPEALYNDDHGLSVKFLEGYPERLFLEFIAVRSEYQGELPHNIQMGMNGAALKAQFGDRYAEETFEEYEDSAQGTITLDDLMIELLLENDAVTFVKYQISES</sequence>
<evidence type="ECO:0000313" key="1">
    <source>
        <dbReference type="EMBL" id="GAA5099949.1"/>
    </source>
</evidence>
<gene>
    <name evidence="1" type="ORF">GCM10023338_14150</name>
</gene>
<accession>A0ABP9MUI7</accession>
<comment type="caution">
    <text evidence="1">The sequence shown here is derived from an EMBL/GenBank/DDBJ whole genome shotgun (WGS) entry which is preliminary data.</text>
</comment>
<keyword evidence="2" id="KW-1185">Reference proteome</keyword>
<proteinExistence type="predicted"/>